<dbReference type="EMBL" id="QENY01000003">
    <property type="protein sequence ID" value="PVX58010.1"/>
    <property type="molecule type" value="Genomic_DNA"/>
</dbReference>
<organism evidence="7 8">
    <name type="scientific">Hallella colorans</name>
    <dbReference type="NCBI Taxonomy" id="1703337"/>
    <lineage>
        <taxon>Bacteria</taxon>
        <taxon>Pseudomonadati</taxon>
        <taxon>Bacteroidota</taxon>
        <taxon>Bacteroidia</taxon>
        <taxon>Bacteroidales</taxon>
        <taxon>Prevotellaceae</taxon>
        <taxon>Hallella</taxon>
    </lineage>
</organism>
<dbReference type="PROSITE" id="PS51736">
    <property type="entry name" value="RECOMBINASES_3"/>
    <property type="match status" value="1"/>
</dbReference>
<dbReference type="AlphaFoldDB" id="A0A2U0UK34"/>
<proteinExistence type="predicted"/>
<dbReference type="PANTHER" id="PTHR30461:SF19">
    <property type="entry name" value="SITE-SPECIFIC RECOMBINASE RESOLVASE FAMILY"/>
    <property type="match status" value="1"/>
</dbReference>
<reference evidence="7 8" key="1">
    <citation type="submission" date="2018-05" db="EMBL/GenBank/DDBJ databases">
        <title>Genomic Encyclopedia of Type Strains, Phase IV (KMG-IV): sequencing the most valuable type-strain genomes for metagenomic binning, comparative biology and taxonomic classification.</title>
        <authorList>
            <person name="Goeker M."/>
        </authorList>
    </citation>
    <scope>NUCLEOTIDE SEQUENCE [LARGE SCALE GENOMIC DNA]</scope>
    <source>
        <strain evidence="7 8">DSM 100333</strain>
    </source>
</reference>
<dbReference type="GO" id="GO:0003677">
    <property type="term" value="F:DNA binding"/>
    <property type="evidence" value="ECO:0007669"/>
    <property type="project" value="UniProtKB-KW"/>
</dbReference>
<keyword evidence="3" id="KW-0233">DNA recombination</keyword>
<dbReference type="Gene3D" id="3.40.50.1390">
    <property type="entry name" value="Resolvase, N-terminal catalytic domain"/>
    <property type="match status" value="1"/>
</dbReference>
<dbReference type="PANTHER" id="PTHR30461">
    <property type="entry name" value="DNA-INVERTASE FROM LAMBDOID PROPHAGE"/>
    <property type="match status" value="1"/>
</dbReference>
<evidence type="ECO:0000256" key="2">
    <source>
        <dbReference type="ARBA" id="ARBA00023125"/>
    </source>
</evidence>
<accession>A0A2U0UK34</accession>
<dbReference type="Proteomes" id="UP000245870">
    <property type="component" value="Unassembled WGS sequence"/>
</dbReference>
<evidence type="ECO:0000313" key="8">
    <source>
        <dbReference type="Proteomes" id="UP000245870"/>
    </source>
</evidence>
<evidence type="ECO:0000259" key="6">
    <source>
        <dbReference type="PROSITE" id="PS51736"/>
    </source>
</evidence>
<name>A0A2U0UK34_9BACT</name>
<protein>
    <submittedName>
        <fullName evidence="7">Resolvase-like protein</fullName>
    </submittedName>
</protein>
<dbReference type="SMART" id="SM00857">
    <property type="entry name" value="Resolvase"/>
    <property type="match status" value="1"/>
</dbReference>
<dbReference type="InterPro" id="IPR050639">
    <property type="entry name" value="SSR_resolvase"/>
</dbReference>
<evidence type="ECO:0000256" key="1">
    <source>
        <dbReference type="ARBA" id="ARBA00022908"/>
    </source>
</evidence>
<dbReference type="Pfam" id="PF00239">
    <property type="entry name" value="Resolvase"/>
    <property type="match status" value="1"/>
</dbReference>
<keyword evidence="8" id="KW-1185">Reference proteome</keyword>
<evidence type="ECO:0000256" key="5">
    <source>
        <dbReference type="PROSITE-ProRule" id="PRU10137"/>
    </source>
</evidence>
<comment type="caution">
    <text evidence="7">The sequence shown here is derived from an EMBL/GenBank/DDBJ whole genome shotgun (WGS) entry which is preliminary data.</text>
</comment>
<dbReference type="PROSITE" id="PS00397">
    <property type="entry name" value="RECOMBINASES_1"/>
    <property type="match status" value="1"/>
</dbReference>
<gene>
    <name evidence="7" type="ORF">C7379_103135</name>
</gene>
<evidence type="ECO:0000256" key="3">
    <source>
        <dbReference type="ARBA" id="ARBA00023172"/>
    </source>
</evidence>
<dbReference type="InterPro" id="IPR036162">
    <property type="entry name" value="Resolvase-like_N_sf"/>
</dbReference>
<evidence type="ECO:0000256" key="4">
    <source>
        <dbReference type="PIRSR" id="PIRSR606118-50"/>
    </source>
</evidence>
<dbReference type="GO" id="GO:0000150">
    <property type="term" value="F:DNA strand exchange activity"/>
    <property type="evidence" value="ECO:0007669"/>
    <property type="project" value="InterPro"/>
</dbReference>
<feature type="domain" description="Resolvase/invertase-type recombinase catalytic" evidence="6">
    <location>
        <begin position="1"/>
        <end position="83"/>
    </location>
</feature>
<feature type="active site" description="O-(5'-phospho-DNA)-serine intermediate" evidence="4 5">
    <location>
        <position position="9"/>
    </location>
</feature>
<dbReference type="InterPro" id="IPR006119">
    <property type="entry name" value="Resolv_N"/>
</dbReference>
<dbReference type="GO" id="GO:0015074">
    <property type="term" value="P:DNA integration"/>
    <property type="evidence" value="ECO:0007669"/>
    <property type="project" value="UniProtKB-KW"/>
</dbReference>
<keyword evidence="1" id="KW-0229">DNA integration</keyword>
<evidence type="ECO:0000313" key="7">
    <source>
        <dbReference type="EMBL" id="PVX58010.1"/>
    </source>
</evidence>
<keyword evidence="2" id="KW-0238">DNA-binding</keyword>
<sequence length="83" mass="9785">MIYGYIRVSSDKQTVENQRFEINNFCEKQHLQVNDWIEETISGTKNYTKRQLGNLLKKVGKDDVIICSELSRLGRNLFMIMEI</sequence>
<dbReference type="SUPFAM" id="SSF53041">
    <property type="entry name" value="Resolvase-like"/>
    <property type="match status" value="1"/>
</dbReference>
<dbReference type="InterPro" id="IPR006118">
    <property type="entry name" value="Recombinase_CS"/>
</dbReference>
<dbReference type="CDD" id="cd03768">
    <property type="entry name" value="SR_ResInv"/>
    <property type="match status" value="1"/>
</dbReference>